<dbReference type="EMBL" id="JZWS03000044">
    <property type="protein sequence ID" value="MEW9492518.1"/>
    <property type="molecule type" value="Genomic_DNA"/>
</dbReference>
<proteinExistence type="predicted"/>
<comment type="caution">
    <text evidence="1">The sequence shown here is derived from an EMBL/GenBank/DDBJ whole genome shotgun (WGS) entry which is preliminary data.</text>
</comment>
<accession>A0ACC6TRU1</accession>
<gene>
    <name evidence="1" type="ORF">TQ35_0010025</name>
</gene>
<dbReference type="Proteomes" id="UP000053480">
    <property type="component" value="Unassembled WGS sequence"/>
</dbReference>
<sequence>MNPFETLSFIVEHAENGSVAVLVTQDNVPIILTKEDEFSFSAYVCTSDGEVKHFRKEFNKTTFHRAILEFLDEVKEAIGKDVVELKLSNAAMFPECVPKREPRREGKKREKEEVNLEEKVRELKSLPSFYHLIPLITDNGKLFSFVPEVGGTVEVDFVVKAPVKVDGTKTPVNLDAKSLYSVLSTVKLDPKLGNPFSTEGSFTFFTAIFVHQETKGKGKFMNVEMNKSVGRFLSLSSKGTVRTETVEFLSFPHKNNGLYVGFFVKGQEIVELQSVDIVATHKEGKFRVNDYVFSSFTLTSRDGSLKLEDYDKAMSGFVNLLLSKSNGREVLKDVIELHSMGPLDLPMVKGVNNNVISVIDPISFWYSKVYERSDEVKECVDCPLAEKVKKREFLLSALRRKGYFASFLL</sequence>
<evidence type="ECO:0000313" key="2">
    <source>
        <dbReference type="Proteomes" id="UP000053480"/>
    </source>
</evidence>
<protein>
    <submittedName>
        <fullName evidence="1">Uncharacterized protein</fullName>
    </submittedName>
</protein>
<reference evidence="1" key="1">
    <citation type="submission" date="2024-07" db="EMBL/GenBank/DDBJ databases">
        <title>Metagenome and Metagenome-Assembled Genomes of Archaea from a hot spring from the geothermal field of Los Azufres, Mexico.</title>
        <authorList>
            <person name="Marin-Paredes R."/>
            <person name="Martinez-Romero E."/>
            <person name="Servin-Garciduenas L.E."/>
        </authorList>
    </citation>
    <scope>NUCLEOTIDE SEQUENCE</scope>
    <source>
        <strain evidence="1">AZ1-454</strain>
    </source>
</reference>
<organism evidence="1 2">
    <name type="scientific">Candidatus Aramenus sulfurataquae</name>
    <dbReference type="NCBI Taxonomy" id="1326980"/>
    <lineage>
        <taxon>Archaea</taxon>
        <taxon>Thermoproteota</taxon>
        <taxon>Thermoprotei</taxon>
        <taxon>Sulfolobales</taxon>
        <taxon>Sulfolobaceae</taxon>
        <taxon>Candidatus Aramenus</taxon>
    </lineage>
</organism>
<evidence type="ECO:0000313" key="1">
    <source>
        <dbReference type="EMBL" id="MEW9492518.1"/>
    </source>
</evidence>
<name>A0ACC6TRU1_9CREN</name>